<accession>A0A2T2X904</accession>
<organism evidence="1 2">
    <name type="scientific">Sulfobacillus benefaciens</name>
    <dbReference type="NCBI Taxonomy" id="453960"/>
    <lineage>
        <taxon>Bacteria</taxon>
        <taxon>Bacillati</taxon>
        <taxon>Bacillota</taxon>
        <taxon>Clostridia</taxon>
        <taxon>Eubacteriales</taxon>
        <taxon>Clostridiales Family XVII. Incertae Sedis</taxon>
        <taxon>Sulfobacillus</taxon>
    </lineage>
</organism>
<reference evidence="1 2" key="1">
    <citation type="journal article" date="2014" name="BMC Genomics">
        <title>Comparison of environmental and isolate Sulfobacillus genomes reveals diverse carbon, sulfur, nitrogen, and hydrogen metabolisms.</title>
        <authorList>
            <person name="Justice N.B."/>
            <person name="Norman A."/>
            <person name="Brown C.T."/>
            <person name="Singh A."/>
            <person name="Thomas B.C."/>
            <person name="Banfield J.F."/>
        </authorList>
    </citation>
    <scope>NUCLEOTIDE SEQUENCE [LARGE SCALE GENOMIC DNA]</scope>
    <source>
        <strain evidence="1">AMDSBA1</strain>
    </source>
</reference>
<evidence type="ECO:0000313" key="1">
    <source>
        <dbReference type="EMBL" id="PSR30972.1"/>
    </source>
</evidence>
<name>A0A2T2X904_9FIRM</name>
<comment type="caution">
    <text evidence="1">The sequence shown here is derived from an EMBL/GenBank/DDBJ whole genome shotgun (WGS) entry which is preliminary data.</text>
</comment>
<dbReference type="AlphaFoldDB" id="A0A2T2X904"/>
<gene>
    <name evidence="1" type="ORF">C7B43_03725</name>
</gene>
<protein>
    <recommendedName>
        <fullName evidence="3">Holin</fullName>
    </recommendedName>
</protein>
<evidence type="ECO:0000313" key="2">
    <source>
        <dbReference type="Proteomes" id="UP000242699"/>
    </source>
</evidence>
<dbReference type="Proteomes" id="UP000242699">
    <property type="component" value="Unassembled WGS sequence"/>
</dbReference>
<sequence length="99" mass="10658">MDLNDITGYLILSYVSHTLASITRRMTGHRLKSSKLLDEWLSSLYGVSLAFASGTDLLAELGITMIWGPAGMIATGILMGQGVKFGINFLKGIPTKHSS</sequence>
<evidence type="ECO:0008006" key="3">
    <source>
        <dbReference type="Google" id="ProtNLM"/>
    </source>
</evidence>
<proteinExistence type="predicted"/>
<dbReference type="EMBL" id="PXYT01000005">
    <property type="protein sequence ID" value="PSR30972.1"/>
    <property type="molecule type" value="Genomic_DNA"/>
</dbReference>